<dbReference type="PANTHER" id="PTHR33540:SF2">
    <property type="entry name" value="TRNA THREONYLCARBAMOYLADENOSINE BIOSYNTHESIS PROTEIN TSAE"/>
    <property type="match status" value="1"/>
</dbReference>
<dbReference type="NCBIfam" id="TIGR00150">
    <property type="entry name" value="T6A_YjeE"/>
    <property type="match status" value="1"/>
</dbReference>
<sequence length="139" mass="15858">MEINIKNINQSLKFTDIISKKFQPGVVVGFVGELGAGKTTIIKQIAKNLGVKETVTSPTFVIYKKYRTQLNCNLVHIDAYRLSNNSDIVIKEIIENQAKNIVLVEWADKINMPKGSLMINIQYNEKNINMRKINYEIID</sequence>
<dbReference type="GO" id="GO:0002949">
    <property type="term" value="P:tRNA threonylcarbamoyladenosine modification"/>
    <property type="evidence" value="ECO:0007669"/>
    <property type="project" value="InterPro"/>
</dbReference>
<dbReference type="PATRIC" id="fig|1618333.3.peg.101"/>
<evidence type="ECO:0000256" key="9">
    <source>
        <dbReference type="ARBA" id="ARBA00022842"/>
    </source>
</evidence>
<dbReference type="InterPro" id="IPR003442">
    <property type="entry name" value="T6A_TsaE"/>
</dbReference>
<evidence type="ECO:0000313" key="12">
    <source>
        <dbReference type="Proteomes" id="UP000034316"/>
    </source>
</evidence>
<dbReference type="EMBL" id="LBRB01000002">
    <property type="protein sequence ID" value="KKP89104.1"/>
    <property type="molecule type" value="Genomic_DNA"/>
</dbReference>
<comment type="caution">
    <text evidence="11">The sequence shown here is derived from an EMBL/GenBank/DDBJ whole genome shotgun (WGS) entry which is preliminary data.</text>
</comment>
<reference evidence="11 12" key="1">
    <citation type="journal article" date="2015" name="Nature">
        <title>rRNA introns, odd ribosomes, and small enigmatic genomes across a large radiation of phyla.</title>
        <authorList>
            <person name="Brown C.T."/>
            <person name="Hug L.A."/>
            <person name="Thomas B.C."/>
            <person name="Sharon I."/>
            <person name="Castelle C.J."/>
            <person name="Singh A."/>
            <person name="Wilkins M.J."/>
            <person name="Williams K.H."/>
            <person name="Banfield J.F."/>
        </authorList>
    </citation>
    <scope>NUCLEOTIDE SEQUENCE [LARGE SCALE GENOMIC DNA]</scope>
</reference>
<keyword evidence="4" id="KW-0963">Cytoplasm</keyword>
<dbReference type="SUPFAM" id="SSF52540">
    <property type="entry name" value="P-loop containing nucleoside triphosphate hydrolases"/>
    <property type="match status" value="1"/>
</dbReference>
<accession>A0A0G0D4H8</accession>
<keyword evidence="5" id="KW-0819">tRNA processing</keyword>
<dbReference type="InterPro" id="IPR027417">
    <property type="entry name" value="P-loop_NTPase"/>
</dbReference>
<evidence type="ECO:0000256" key="8">
    <source>
        <dbReference type="ARBA" id="ARBA00022840"/>
    </source>
</evidence>
<evidence type="ECO:0000256" key="10">
    <source>
        <dbReference type="ARBA" id="ARBA00032441"/>
    </source>
</evidence>
<keyword evidence="6" id="KW-0479">Metal-binding</keyword>
<dbReference type="AlphaFoldDB" id="A0A0G0D4H8"/>
<keyword evidence="7" id="KW-0547">Nucleotide-binding</keyword>
<evidence type="ECO:0000256" key="1">
    <source>
        <dbReference type="ARBA" id="ARBA00004496"/>
    </source>
</evidence>
<dbReference type="Pfam" id="PF02367">
    <property type="entry name" value="TsaE"/>
    <property type="match status" value="1"/>
</dbReference>
<evidence type="ECO:0000256" key="5">
    <source>
        <dbReference type="ARBA" id="ARBA00022694"/>
    </source>
</evidence>
<protein>
    <recommendedName>
        <fullName evidence="3">tRNA threonylcarbamoyladenosine biosynthesis protein TsaE</fullName>
    </recommendedName>
    <alternativeName>
        <fullName evidence="10">t(6)A37 threonylcarbamoyladenosine biosynthesis protein TsaE</fullName>
    </alternativeName>
</protein>
<proteinExistence type="inferred from homology"/>
<dbReference type="GO" id="GO:0005524">
    <property type="term" value="F:ATP binding"/>
    <property type="evidence" value="ECO:0007669"/>
    <property type="project" value="UniProtKB-KW"/>
</dbReference>
<comment type="subcellular location">
    <subcellularLocation>
        <location evidence="1">Cytoplasm</location>
    </subcellularLocation>
</comment>
<organism evidence="11 12">
    <name type="scientific">Berkelbacteria bacterium GW2011_GWA2_35_9</name>
    <dbReference type="NCBI Taxonomy" id="1618333"/>
    <lineage>
        <taxon>Bacteria</taxon>
        <taxon>Candidatus Berkelbacteria</taxon>
    </lineage>
</organism>
<keyword evidence="9" id="KW-0460">Magnesium</keyword>
<evidence type="ECO:0000256" key="6">
    <source>
        <dbReference type="ARBA" id="ARBA00022723"/>
    </source>
</evidence>
<dbReference type="Proteomes" id="UP000034316">
    <property type="component" value="Unassembled WGS sequence"/>
</dbReference>
<dbReference type="GO" id="GO:0046872">
    <property type="term" value="F:metal ion binding"/>
    <property type="evidence" value="ECO:0007669"/>
    <property type="project" value="UniProtKB-KW"/>
</dbReference>
<comment type="similarity">
    <text evidence="2">Belongs to the TsaE family.</text>
</comment>
<evidence type="ECO:0000256" key="4">
    <source>
        <dbReference type="ARBA" id="ARBA00022490"/>
    </source>
</evidence>
<gene>
    <name evidence="11" type="ORF">UR93_C0002G0006</name>
</gene>
<evidence type="ECO:0000256" key="3">
    <source>
        <dbReference type="ARBA" id="ARBA00019010"/>
    </source>
</evidence>
<dbReference type="GO" id="GO:0005737">
    <property type="term" value="C:cytoplasm"/>
    <property type="evidence" value="ECO:0007669"/>
    <property type="project" value="UniProtKB-SubCell"/>
</dbReference>
<evidence type="ECO:0000256" key="7">
    <source>
        <dbReference type="ARBA" id="ARBA00022741"/>
    </source>
</evidence>
<dbReference type="STRING" id="1618333.UR93_C0002G0006"/>
<dbReference type="Gene3D" id="3.40.50.300">
    <property type="entry name" value="P-loop containing nucleotide triphosphate hydrolases"/>
    <property type="match status" value="1"/>
</dbReference>
<name>A0A0G0D4H8_9BACT</name>
<evidence type="ECO:0000313" key="11">
    <source>
        <dbReference type="EMBL" id="KKP89104.1"/>
    </source>
</evidence>
<evidence type="ECO:0000256" key="2">
    <source>
        <dbReference type="ARBA" id="ARBA00007599"/>
    </source>
</evidence>
<dbReference type="PANTHER" id="PTHR33540">
    <property type="entry name" value="TRNA THREONYLCARBAMOYLADENOSINE BIOSYNTHESIS PROTEIN TSAE"/>
    <property type="match status" value="1"/>
</dbReference>
<keyword evidence="8 11" id="KW-0067">ATP-binding</keyword>